<organism evidence="1 2">
    <name type="scientific">Schistosoma mattheei</name>
    <dbReference type="NCBI Taxonomy" id="31246"/>
    <lineage>
        <taxon>Eukaryota</taxon>
        <taxon>Metazoa</taxon>
        <taxon>Spiralia</taxon>
        <taxon>Lophotrochozoa</taxon>
        <taxon>Platyhelminthes</taxon>
        <taxon>Trematoda</taxon>
        <taxon>Digenea</taxon>
        <taxon>Strigeidida</taxon>
        <taxon>Schistosomatoidea</taxon>
        <taxon>Schistosomatidae</taxon>
        <taxon>Schistosoma</taxon>
    </lineage>
</organism>
<dbReference type="Proteomes" id="UP000269396">
    <property type="component" value="Unassembled WGS sequence"/>
</dbReference>
<gene>
    <name evidence="1" type="ORF">SMTD_LOCUS11855</name>
</gene>
<proteinExistence type="predicted"/>
<protein>
    <submittedName>
        <fullName evidence="1">Uncharacterized protein</fullName>
    </submittedName>
</protein>
<evidence type="ECO:0000313" key="1">
    <source>
        <dbReference type="EMBL" id="VDP59405.1"/>
    </source>
</evidence>
<name>A0A3P8FX14_9TREM</name>
<sequence>MEYFKMKNFTTLFDRQTKSFTVCFTLTQYKSSIWLQMLCCFLIDFLKSFFGFHTTTVSDVPRVRTHCDVIARY</sequence>
<dbReference type="EMBL" id="UZAL01031863">
    <property type="protein sequence ID" value="VDP59405.1"/>
    <property type="molecule type" value="Genomic_DNA"/>
</dbReference>
<dbReference type="AlphaFoldDB" id="A0A3P8FX14"/>
<reference evidence="1 2" key="1">
    <citation type="submission" date="2018-11" db="EMBL/GenBank/DDBJ databases">
        <authorList>
            <consortium name="Pathogen Informatics"/>
        </authorList>
    </citation>
    <scope>NUCLEOTIDE SEQUENCE [LARGE SCALE GENOMIC DNA]</scope>
    <source>
        <strain>Denwood</strain>
        <strain evidence="2">Zambia</strain>
    </source>
</reference>
<accession>A0A3P8FX14</accession>
<evidence type="ECO:0000313" key="2">
    <source>
        <dbReference type="Proteomes" id="UP000269396"/>
    </source>
</evidence>
<keyword evidence="2" id="KW-1185">Reference proteome</keyword>